<evidence type="ECO:0000259" key="8">
    <source>
        <dbReference type="Pfam" id="PF13860"/>
    </source>
</evidence>
<evidence type="ECO:0000256" key="3">
    <source>
        <dbReference type="ARBA" id="ARBA00022679"/>
    </source>
</evidence>
<dbReference type="GO" id="GO:0016740">
    <property type="term" value="F:transferase activity"/>
    <property type="evidence" value="ECO:0007669"/>
    <property type="project" value="UniProtKB-KW"/>
</dbReference>
<evidence type="ECO:0000313" key="10">
    <source>
        <dbReference type="EMBL" id="AIE85142.1"/>
    </source>
</evidence>
<dbReference type="RefSeq" id="WP_025226264.1">
    <property type="nucleotide sequence ID" value="NZ_CP007139.1"/>
</dbReference>
<organism evidence="10 11">
    <name type="scientific">Fimbriimonas ginsengisoli Gsoil 348</name>
    <dbReference type="NCBI Taxonomy" id="661478"/>
    <lineage>
        <taxon>Bacteria</taxon>
        <taxon>Bacillati</taxon>
        <taxon>Armatimonadota</taxon>
        <taxon>Fimbriimonadia</taxon>
        <taxon>Fimbriimonadales</taxon>
        <taxon>Fimbriimonadaceae</taxon>
        <taxon>Fimbriimonas</taxon>
    </lineage>
</organism>
<dbReference type="GO" id="GO:0042121">
    <property type="term" value="P:alginic acid biosynthetic process"/>
    <property type="evidence" value="ECO:0007669"/>
    <property type="project" value="UniProtKB-UniPathway"/>
</dbReference>
<dbReference type="AlphaFoldDB" id="A0A068NP51"/>
<dbReference type="Pfam" id="PF16822">
    <property type="entry name" value="ALGX"/>
    <property type="match status" value="1"/>
</dbReference>
<evidence type="ECO:0000259" key="9">
    <source>
        <dbReference type="Pfam" id="PF16822"/>
    </source>
</evidence>
<keyword evidence="3" id="KW-0808">Transferase</keyword>
<evidence type="ECO:0008006" key="12">
    <source>
        <dbReference type="Google" id="ProtNLM"/>
    </source>
</evidence>
<dbReference type="OrthoDB" id="175771at2"/>
<dbReference type="EMBL" id="CP007139">
    <property type="protein sequence ID" value="AIE85142.1"/>
    <property type="molecule type" value="Genomic_DNA"/>
</dbReference>
<dbReference type="GO" id="GO:0042597">
    <property type="term" value="C:periplasmic space"/>
    <property type="evidence" value="ECO:0007669"/>
    <property type="project" value="UniProtKB-SubCell"/>
</dbReference>
<keyword evidence="6" id="KW-0016">Alginate biosynthesis</keyword>
<dbReference type="Proteomes" id="UP000027982">
    <property type="component" value="Chromosome"/>
</dbReference>
<protein>
    <recommendedName>
        <fullName evidence="12">AlgX/AlgJ SGNH hydrolase-like domain-containing protein</fullName>
    </recommendedName>
</protein>
<dbReference type="KEGG" id="fgi:OP10G_1774"/>
<feature type="domain" description="AlgX/AlgJ SGNH hydrolase-like" evidence="9">
    <location>
        <begin position="135"/>
        <end position="417"/>
    </location>
</feature>
<dbReference type="InterPro" id="IPR025965">
    <property type="entry name" value="FlgD/Vpr_Ig-like"/>
</dbReference>
<proteinExistence type="predicted"/>
<gene>
    <name evidence="10" type="ORF">OP10G_1774</name>
</gene>
<dbReference type="InterPro" id="IPR031811">
    <property type="entry name" value="ALGX/ALGJ_SGNH-like"/>
</dbReference>
<dbReference type="STRING" id="661478.OP10G_1774"/>
<comment type="pathway">
    <text evidence="2">Glycan biosynthesis; alginate biosynthesis.</text>
</comment>
<dbReference type="HOGENOM" id="CLU_359729_0_0_0"/>
<evidence type="ECO:0000256" key="6">
    <source>
        <dbReference type="ARBA" id="ARBA00022841"/>
    </source>
</evidence>
<keyword evidence="11" id="KW-1185">Reference proteome</keyword>
<feature type="compositionally biased region" description="Basic and acidic residues" evidence="7">
    <location>
        <begin position="15"/>
        <end position="24"/>
    </location>
</feature>
<feature type="region of interest" description="Disordered" evidence="7">
    <location>
        <begin position="1"/>
        <end position="26"/>
    </location>
</feature>
<name>A0A068NP51_FIMGI</name>
<evidence type="ECO:0000256" key="2">
    <source>
        <dbReference type="ARBA" id="ARBA00005182"/>
    </source>
</evidence>
<dbReference type="eggNOG" id="ENOG5033K9Q">
    <property type="taxonomic scope" value="Bacteria"/>
</dbReference>
<evidence type="ECO:0000256" key="1">
    <source>
        <dbReference type="ARBA" id="ARBA00004418"/>
    </source>
</evidence>
<evidence type="ECO:0000256" key="4">
    <source>
        <dbReference type="ARBA" id="ARBA00022729"/>
    </source>
</evidence>
<dbReference type="Gene3D" id="2.60.40.4070">
    <property type="match status" value="2"/>
</dbReference>
<dbReference type="UniPathway" id="UPA00286"/>
<feature type="domain" description="FlgD/Vpr Ig-like" evidence="8">
    <location>
        <begin position="578"/>
        <end position="641"/>
    </location>
</feature>
<accession>A0A068NP51</accession>
<comment type="subcellular location">
    <subcellularLocation>
        <location evidence="1">Periplasm</location>
    </subcellularLocation>
</comment>
<feature type="region of interest" description="Disordered" evidence="7">
    <location>
        <begin position="499"/>
        <end position="524"/>
    </location>
</feature>
<evidence type="ECO:0000256" key="7">
    <source>
        <dbReference type="SAM" id="MobiDB-lite"/>
    </source>
</evidence>
<dbReference type="Pfam" id="PF13860">
    <property type="entry name" value="FlgD_ig"/>
    <property type="match status" value="2"/>
</dbReference>
<reference evidence="10 11" key="1">
    <citation type="journal article" date="2014" name="PLoS ONE">
        <title>The first complete genome sequence of the class fimbriimonadia in the phylum armatimonadetes.</title>
        <authorList>
            <person name="Hu Z.Y."/>
            <person name="Wang Y.Z."/>
            <person name="Im W.T."/>
            <person name="Wang S.Y."/>
            <person name="Zhao G.P."/>
            <person name="Zheng H.J."/>
            <person name="Quan Z.X."/>
        </authorList>
    </citation>
    <scope>NUCLEOTIDE SEQUENCE [LARGE SCALE GENOMIC DNA]</scope>
    <source>
        <strain evidence="10">Gsoil 348</strain>
    </source>
</reference>
<evidence type="ECO:0000256" key="5">
    <source>
        <dbReference type="ARBA" id="ARBA00022764"/>
    </source>
</evidence>
<feature type="domain" description="FlgD/Vpr Ig-like" evidence="8">
    <location>
        <begin position="470"/>
        <end position="535"/>
    </location>
</feature>
<evidence type="ECO:0000313" key="11">
    <source>
        <dbReference type="Proteomes" id="UP000027982"/>
    </source>
</evidence>
<feature type="compositionally biased region" description="Basic and acidic residues" evidence="7">
    <location>
        <begin position="499"/>
        <end position="508"/>
    </location>
</feature>
<sequence length="778" mass="83274">MSDQVEVKTKRHHITREEEADRDLNGTTFSPGAKAAVVIGFLGIVFGVDIAQHVVELRQGRTPKIYQAVNLLPTKQQIATAKTPKDYWSLIPSTESIESFETELKQSSILTQALLSPTQGVLTGVFGVGNEKAYCGQPGWLFYRPDVEYLTADGFLKPSFLKARSHGAKEIQPDPVKGILDFNKQLAARNIKLIVVPMPTKPMIHPEILVGPKAEGATLQNPSFGAFKSALAQAGVEVYDPTPELLARKAQGKQYLETDTHWTPEAMDDVSAKVADLIQARVSLPPLGMPAATLKPIQISALGDIAEMLKLPKGQQIYRPQTVTTQQVLLNDVPWAPSHGADVLLLGDSFVNIFSLEGMNWGTASGFAEHLGYHLGRPIDKIAVNAGGSFASRQDLARQMYREDRLAGKKVVIYEFSMRDLSQGDWKIIPLPKPPKPDHVAPPPTVVPVKQTPIKILGVVPPAFDPTKGETAEVRLTVPKGDWRAVVVDAAGNPVVKLGEGKAEKDGDAQATWDGKGPDNKPVKPGEYRFNISGHGEDGKPVEPATASVTVGGTANPSGQLEGIAAVPATIDPAKGEKTQGAFRLPAPGKFKADVLGANRKVVRSLPAVQGAPGTVNVPWDGKDAGGKVVAPGVYTLRLRDDKGESGVVSVTVTGAKAVSPPKTSGTKPAVSEEIVVQARIAARAPSPKPGAYKDCVIALQLADIKAVSGKIGNGNMVVYVWGMQNNTVVDAAYGVGQTVTLKLTPWSKVEGKYGGFNRLELEGDAWFSWPVFWGEKK</sequence>
<keyword evidence="4" id="KW-0732">Signal</keyword>
<keyword evidence="5" id="KW-0574">Periplasm</keyword>